<keyword evidence="3" id="KW-1185">Reference proteome</keyword>
<comment type="caution">
    <text evidence="2">The sequence shown here is derived from an EMBL/GenBank/DDBJ whole genome shotgun (WGS) entry which is preliminary data.</text>
</comment>
<accession>A0A9P6JXP2</accession>
<evidence type="ECO:0000313" key="2">
    <source>
        <dbReference type="EMBL" id="KAF9536753.1"/>
    </source>
</evidence>
<feature type="compositionally biased region" description="Low complexity" evidence="1">
    <location>
        <begin position="93"/>
        <end position="106"/>
    </location>
</feature>
<feature type="compositionally biased region" description="Basic and acidic residues" evidence="1">
    <location>
        <begin position="70"/>
        <end position="84"/>
    </location>
</feature>
<sequence>MEVSTNKTAGNLIDRSELLSERLLQKPLQDVSHSSSPTKSSMPSGSTEGRQDMAATTTTTTATTAASTIKDAKKRPEEETEAGRSKRRRVSFGSTTTTTTTSTSGSLYSYHGSETSLESDMYVYNFLVGGGREDSGLETPWTHNDVNISKDLMIFRDRMVQENYGASQPHEMLVVNFIFLLESENQTWGLEGEVHDHVWKSMWDCVGKIKINNFESTTIVECHKWAGLAAGKSFDEYSRLLRDEPPSFPLLHQVLLQLTSSQQLWTFSGLENEATFIRYLIDPCLNAIFGSIKHTSSKWTTVLDETRGQDSRLLFPDFSLVTQLRDRSCSLVHMEGKTAANKGLSQIWDDLTKLGQELKHSLDTMIVLEPSGPVSVIGILLRGYNLEFFEMTIQSEGVYIFKKYADCYLFNKAENMFPLCRLLEILESTK</sequence>
<feature type="compositionally biased region" description="Basic and acidic residues" evidence="1">
    <location>
        <begin position="14"/>
        <end position="24"/>
    </location>
</feature>
<feature type="compositionally biased region" description="Low complexity" evidence="1">
    <location>
        <begin position="32"/>
        <end position="46"/>
    </location>
</feature>
<proteinExistence type="predicted"/>
<dbReference type="EMBL" id="JAAAXW010000565">
    <property type="protein sequence ID" value="KAF9536753.1"/>
    <property type="molecule type" value="Genomic_DNA"/>
</dbReference>
<evidence type="ECO:0000313" key="3">
    <source>
        <dbReference type="Proteomes" id="UP000723463"/>
    </source>
</evidence>
<protein>
    <submittedName>
        <fullName evidence="2">Uncharacterized protein</fullName>
    </submittedName>
</protein>
<feature type="non-terminal residue" evidence="2">
    <location>
        <position position="1"/>
    </location>
</feature>
<dbReference type="Proteomes" id="UP000723463">
    <property type="component" value="Unassembled WGS sequence"/>
</dbReference>
<reference evidence="2" key="1">
    <citation type="journal article" date="2020" name="Fungal Divers.">
        <title>Resolving the Mortierellaceae phylogeny through synthesis of multi-gene phylogenetics and phylogenomics.</title>
        <authorList>
            <person name="Vandepol N."/>
            <person name="Liber J."/>
            <person name="Desiro A."/>
            <person name="Na H."/>
            <person name="Kennedy M."/>
            <person name="Barry K."/>
            <person name="Grigoriev I.V."/>
            <person name="Miller A.N."/>
            <person name="O'Donnell K."/>
            <person name="Stajich J.E."/>
            <person name="Bonito G."/>
        </authorList>
    </citation>
    <scope>NUCLEOTIDE SEQUENCE</scope>
    <source>
        <strain evidence="2">NRRL 2591</strain>
    </source>
</reference>
<feature type="region of interest" description="Disordered" evidence="1">
    <location>
        <begin position="1"/>
        <end position="109"/>
    </location>
</feature>
<evidence type="ECO:0000256" key="1">
    <source>
        <dbReference type="SAM" id="MobiDB-lite"/>
    </source>
</evidence>
<gene>
    <name evidence="2" type="ORF">EC957_009800</name>
</gene>
<dbReference type="AlphaFoldDB" id="A0A9P6JXP2"/>
<name>A0A9P6JXP2_9FUNG</name>
<feature type="compositionally biased region" description="Low complexity" evidence="1">
    <location>
        <begin position="54"/>
        <end position="66"/>
    </location>
</feature>
<organism evidence="2 3">
    <name type="scientific">Mortierella hygrophila</name>
    <dbReference type="NCBI Taxonomy" id="979708"/>
    <lineage>
        <taxon>Eukaryota</taxon>
        <taxon>Fungi</taxon>
        <taxon>Fungi incertae sedis</taxon>
        <taxon>Mucoromycota</taxon>
        <taxon>Mortierellomycotina</taxon>
        <taxon>Mortierellomycetes</taxon>
        <taxon>Mortierellales</taxon>
        <taxon>Mortierellaceae</taxon>
        <taxon>Mortierella</taxon>
    </lineage>
</organism>